<evidence type="ECO:0000256" key="6">
    <source>
        <dbReference type="ARBA" id="ARBA00023136"/>
    </source>
</evidence>
<dbReference type="Pfam" id="PF00146">
    <property type="entry name" value="NADHdh"/>
    <property type="match status" value="1"/>
</dbReference>
<name>A0A4Y1KQ41_LAMSI</name>
<evidence type="ECO:0000256" key="9">
    <source>
        <dbReference type="SAM" id="Phobius"/>
    </source>
</evidence>
<keyword evidence="5 9" id="KW-1133">Transmembrane helix</keyword>
<dbReference type="GO" id="GO:0003954">
    <property type="term" value="F:NADH dehydrogenase activity"/>
    <property type="evidence" value="ECO:0007669"/>
    <property type="project" value="TreeGrafter"/>
</dbReference>
<accession>A0A4Y1KQ41</accession>
<keyword evidence="6 9" id="KW-0472">Membrane</keyword>
<protein>
    <recommendedName>
        <fullName evidence="3 8">NADH-ubiquinone oxidoreductase chain 1</fullName>
        <ecNumber evidence="8">7.1.1.2</ecNumber>
    </recommendedName>
</protein>
<keyword evidence="8 10" id="KW-0496">Mitochondrion</keyword>
<keyword evidence="8" id="KW-0830">Ubiquinone</keyword>
<evidence type="ECO:0000256" key="8">
    <source>
        <dbReference type="RuleBase" id="RU000473"/>
    </source>
</evidence>
<feature type="transmembrane region" description="Helical" evidence="9">
    <location>
        <begin position="6"/>
        <end position="25"/>
    </location>
</feature>
<sequence>MLTSIIQLMPNLLFSIIAMTFLTLLERKSLAFMQLRKGPNKSAMAGLAQPMADALKLVTKTMMTPKTSNTILTYLAPITSFTLSLTVWYLYPTPHLVNHKSLSLLLLICILATKSYSIILAGWGTNSKYALIGAMRIMAQSISYEVPMILTLIFFSVISHTLDLAAMNEKSHLTFKWSLMIPMTMVWLTIMLAETNRTPFDFSEGESELVSGFNVEYSGTKFTALIMGEYLDILFMSLLSSVLLANSLSVSFLITSLLLLIRGSAPRYRYDLMMYTAWKVLIPTTLSFILMITMILFVLS</sequence>
<keyword evidence="7" id="KW-0520">NAD</keyword>
<comment type="subcellular location">
    <subcellularLocation>
        <location evidence="1">Membrane</location>
        <topology evidence="1">Multi-pass membrane protein</topology>
    </subcellularLocation>
    <subcellularLocation>
        <location evidence="7">Mitochondrion inner membrane</location>
        <topology evidence="7">Multi-pass membrane protein</topology>
    </subcellularLocation>
</comment>
<comment type="catalytic activity">
    <reaction evidence="8">
        <text>a ubiquinone + NADH + 5 H(+)(in) = a ubiquinol + NAD(+) + 4 H(+)(out)</text>
        <dbReference type="Rhea" id="RHEA:29091"/>
        <dbReference type="Rhea" id="RHEA-COMP:9565"/>
        <dbReference type="Rhea" id="RHEA-COMP:9566"/>
        <dbReference type="ChEBI" id="CHEBI:15378"/>
        <dbReference type="ChEBI" id="CHEBI:16389"/>
        <dbReference type="ChEBI" id="CHEBI:17976"/>
        <dbReference type="ChEBI" id="CHEBI:57540"/>
        <dbReference type="ChEBI" id="CHEBI:57945"/>
        <dbReference type="EC" id="7.1.1.2"/>
    </reaction>
</comment>
<keyword evidence="4 7" id="KW-0812">Transmembrane</keyword>
<evidence type="ECO:0000256" key="7">
    <source>
        <dbReference type="RuleBase" id="RU000471"/>
    </source>
</evidence>
<feature type="transmembrane region" description="Helical" evidence="9">
    <location>
        <begin position="233"/>
        <end position="260"/>
    </location>
</feature>
<comment type="similarity">
    <text evidence="2 7">Belongs to the complex I subunit 1 family.</text>
</comment>
<dbReference type="GO" id="GO:0008137">
    <property type="term" value="F:NADH dehydrogenase (ubiquinone) activity"/>
    <property type="evidence" value="ECO:0007669"/>
    <property type="project" value="UniProtKB-EC"/>
</dbReference>
<gene>
    <name evidence="10" type="primary">nad1</name>
</gene>
<dbReference type="InterPro" id="IPR018086">
    <property type="entry name" value="NADH_UbQ_OxRdtase_su1_CS"/>
</dbReference>
<proteinExistence type="inferred from homology"/>
<evidence type="ECO:0000256" key="4">
    <source>
        <dbReference type="ARBA" id="ARBA00022692"/>
    </source>
</evidence>
<feature type="transmembrane region" description="Helical" evidence="9">
    <location>
        <begin position="280"/>
        <end position="299"/>
    </location>
</feature>
<dbReference type="GO" id="GO:0009060">
    <property type="term" value="P:aerobic respiration"/>
    <property type="evidence" value="ECO:0007669"/>
    <property type="project" value="TreeGrafter"/>
</dbReference>
<dbReference type="GO" id="GO:0005743">
    <property type="term" value="C:mitochondrial inner membrane"/>
    <property type="evidence" value="ECO:0007669"/>
    <property type="project" value="UniProtKB-SubCell"/>
</dbReference>
<dbReference type="EMBL" id="MF326974">
    <property type="protein sequence ID" value="AUF70027.1"/>
    <property type="molecule type" value="Genomic_DNA"/>
</dbReference>
<dbReference type="PROSITE" id="PS00668">
    <property type="entry name" value="COMPLEX1_ND1_2"/>
    <property type="match status" value="1"/>
</dbReference>
<evidence type="ECO:0000256" key="3">
    <source>
        <dbReference type="ARBA" id="ARBA00021009"/>
    </source>
</evidence>
<dbReference type="InterPro" id="IPR001694">
    <property type="entry name" value="NADH_UbQ_OxRdtase_su1/FPO"/>
</dbReference>
<feature type="transmembrane region" description="Helical" evidence="9">
    <location>
        <begin position="71"/>
        <end position="91"/>
    </location>
</feature>
<evidence type="ECO:0000256" key="5">
    <source>
        <dbReference type="ARBA" id="ARBA00022989"/>
    </source>
</evidence>
<organism evidence="10">
    <name type="scientific">Lampsilis siliquoidea</name>
    <name type="common">Fatmucket mussel</name>
    <dbReference type="NCBI Taxonomy" id="52396"/>
    <lineage>
        <taxon>Eukaryota</taxon>
        <taxon>Metazoa</taxon>
        <taxon>Spiralia</taxon>
        <taxon>Lophotrochozoa</taxon>
        <taxon>Mollusca</taxon>
        <taxon>Bivalvia</taxon>
        <taxon>Autobranchia</taxon>
        <taxon>Heteroconchia</taxon>
        <taxon>Palaeoheterodonta</taxon>
        <taxon>Unionida</taxon>
        <taxon>Unionoidea</taxon>
        <taxon>Unionidae</taxon>
        <taxon>Ambleminae</taxon>
        <taxon>Lampsilini</taxon>
        <taxon>Lampsilis</taxon>
    </lineage>
</organism>
<dbReference type="PANTHER" id="PTHR11432:SF3">
    <property type="entry name" value="NADH-UBIQUINONE OXIDOREDUCTASE CHAIN 1"/>
    <property type="match status" value="1"/>
</dbReference>
<evidence type="ECO:0000256" key="1">
    <source>
        <dbReference type="ARBA" id="ARBA00004141"/>
    </source>
</evidence>
<dbReference type="AlphaFoldDB" id="A0A4Y1KQ41"/>
<feature type="transmembrane region" description="Helical" evidence="9">
    <location>
        <begin position="103"/>
        <end position="123"/>
    </location>
</feature>
<feature type="transmembrane region" description="Helical" evidence="9">
    <location>
        <begin position="144"/>
        <end position="162"/>
    </location>
</feature>
<evidence type="ECO:0000256" key="2">
    <source>
        <dbReference type="ARBA" id="ARBA00010535"/>
    </source>
</evidence>
<dbReference type="PANTHER" id="PTHR11432">
    <property type="entry name" value="NADH DEHYDROGENASE SUBUNIT 1"/>
    <property type="match status" value="1"/>
</dbReference>
<geneLocation type="mitochondrion" evidence="10"/>
<evidence type="ECO:0000313" key="10">
    <source>
        <dbReference type="EMBL" id="AUF70027.1"/>
    </source>
</evidence>
<reference evidence="10" key="1">
    <citation type="journal article" date="2019" name="Mitochondrial DNA Part B Resour">
        <title>The complete male-type mitochondrial genomes of the Fatmucket, Lampsilis siliquoidea, and the endangered Arkansas Fatmucket, Lampsilis powellii.</title>
        <authorList>
            <person name="Chase E.E."/>
            <person name="Robicheau B.M."/>
            <person name="Hoeh W.R."/>
            <person name="Harris J.L."/>
            <person name="Stewart D.T."/>
            <person name="Breton S."/>
        </authorList>
    </citation>
    <scope>NUCLEOTIDE SEQUENCE</scope>
    <source>
        <strain evidence="10">H3276</strain>
    </source>
</reference>
<dbReference type="EC" id="7.1.1.2" evidence="8"/>